<feature type="domain" description="EF-hand" evidence="3">
    <location>
        <begin position="57"/>
        <end position="85"/>
    </location>
</feature>
<dbReference type="RefSeq" id="WP_138288237.1">
    <property type="nucleotide sequence ID" value="NZ_CP058350.1"/>
</dbReference>
<reference evidence="4 5" key="1">
    <citation type="submission" date="2020-06" db="EMBL/GenBank/DDBJ databases">
        <title>Genome sequence of Rhizobium sp strain ADMK78.</title>
        <authorList>
            <person name="Rahi P."/>
        </authorList>
    </citation>
    <scope>NUCLEOTIDE SEQUENCE [LARGE SCALE GENOMIC DNA]</scope>
    <source>
        <strain evidence="4 5">ADMK78</strain>
    </source>
</reference>
<dbReference type="InterPro" id="IPR018247">
    <property type="entry name" value="EF_Hand_1_Ca_BS"/>
</dbReference>
<evidence type="ECO:0000256" key="1">
    <source>
        <dbReference type="SAM" id="MobiDB-lite"/>
    </source>
</evidence>
<dbReference type="SUPFAM" id="SSF47473">
    <property type="entry name" value="EF-hand"/>
    <property type="match status" value="1"/>
</dbReference>
<feature type="chain" id="PRO_5047034307" description="EF-hand domain-containing protein" evidence="2">
    <location>
        <begin position="27"/>
        <end position="147"/>
    </location>
</feature>
<gene>
    <name evidence="4" type="ORF">FE840_009965</name>
</gene>
<accession>A0ABX6QNN6</accession>
<evidence type="ECO:0000313" key="4">
    <source>
        <dbReference type="EMBL" id="QLF69840.1"/>
    </source>
</evidence>
<dbReference type="InterPro" id="IPR011992">
    <property type="entry name" value="EF-hand-dom_pair"/>
</dbReference>
<dbReference type="Gene3D" id="1.10.238.10">
    <property type="entry name" value="EF-hand"/>
    <property type="match status" value="1"/>
</dbReference>
<evidence type="ECO:0000259" key="3">
    <source>
        <dbReference type="PROSITE" id="PS50222"/>
    </source>
</evidence>
<dbReference type="InterPro" id="IPR002048">
    <property type="entry name" value="EF_hand_dom"/>
</dbReference>
<dbReference type="PROSITE" id="PS00018">
    <property type="entry name" value="EF_HAND_1"/>
    <property type="match status" value="2"/>
</dbReference>
<name>A0ABX6QNN6_9HYPH</name>
<sequence>MMLKKMTSALAASTFALSLIAAPAMAQTMNNDYQSWDTDGTPGISDQEFRTGFGNNEAFNTWDADDDGNLTEDEFNTGLGDNRERFDARYGDSWFDDWDADGNDMVNEDEYYGGLYDTYDADDNNLIEEPEFGDVGDDMGDEGWFDV</sequence>
<protein>
    <recommendedName>
        <fullName evidence="3">EF-hand domain-containing protein</fullName>
    </recommendedName>
</protein>
<keyword evidence="5" id="KW-1185">Reference proteome</keyword>
<feature type="region of interest" description="Disordered" evidence="1">
    <location>
        <begin position="45"/>
        <end position="69"/>
    </location>
</feature>
<dbReference type="PROSITE" id="PS50222">
    <property type="entry name" value="EF_HAND_2"/>
    <property type="match status" value="1"/>
</dbReference>
<evidence type="ECO:0000313" key="5">
    <source>
        <dbReference type="Proteomes" id="UP000308530"/>
    </source>
</evidence>
<dbReference type="Proteomes" id="UP000308530">
    <property type="component" value="Chromosome"/>
</dbReference>
<keyword evidence="2" id="KW-0732">Signal</keyword>
<organism evidence="4 5">
    <name type="scientific">Peteryoungia desertarenae</name>
    <dbReference type="NCBI Taxonomy" id="1813451"/>
    <lineage>
        <taxon>Bacteria</taxon>
        <taxon>Pseudomonadati</taxon>
        <taxon>Pseudomonadota</taxon>
        <taxon>Alphaproteobacteria</taxon>
        <taxon>Hyphomicrobiales</taxon>
        <taxon>Rhizobiaceae</taxon>
        <taxon>Peteryoungia</taxon>
    </lineage>
</organism>
<dbReference type="EMBL" id="CP058350">
    <property type="protein sequence ID" value="QLF69840.1"/>
    <property type="molecule type" value="Genomic_DNA"/>
</dbReference>
<proteinExistence type="predicted"/>
<feature type="signal peptide" evidence="2">
    <location>
        <begin position="1"/>
        <end position="26"/>
    </location>
</feature>
<evidence type="ECO:0000256" key="2">
    <source>
        <dbReference type="SAM" id="SignalP"/>
    </source>
</evidence>